<proteinExistence type="inferred from homology"/>
<dbReference type="PROSITE" id="PS01129">
    <property type="entry name" value="PSI_RLU"/>
    <property type="match status" value="1"/>
</dbReference>
<feature type="active site" evidence="2">
    <location>
        <position position="69"/>
    </location>
</feature>
<name>A0A2H0BW85_9BACT</name>
<dbReference type="GO" id="GO:0009982">
    <property type="term" value="F:pseudouridine synthase activity"/>
    <property type="evidence" value="ECO:0007669"/>
    <property type="project" value="InterPro"/>
</dbReference>
<dbReference type="EMBL" id="PCTA01000030">
    <property type="protein sequence ID" value="PIP61310.1"/>
    <property type="molecule type" value="Genomic_DNA"/>
</dbReference>
<dbReference type="GO" id="GO:0003723">
    <property type="term" value="F:RNA binding"/>
    <property type="evidence" value="ECO:0007669"/>
    <property type="project" value="InterPro"/>
</dbReference>
<comment type="function">
    <text evidence="3">Responsible for synthesis of pseudouridine from uracil.</text>
</comment>
<gene>
    <name evidence="5" type="ORF">COW99_04835</name>
</gene>
<dbReference type="Proteomes" id="UP000231246">
    <property type="component" value="Unassembled WGS sequence"/>
</dbReference>
<evidence type="ECO:0000256" key="3">
    <source>
        <dbReference type="RuleBase" id="RU362028"/>
    </source>
</evidence>
<dbReference type="AlphaFoldDB" id="A0A2H0BW85"/>
<dbReference type="PANTHER" id="PTHR21600">
    <property type="entry name" value="MITOCHONDRIAL RNA PSEUDOURIDINE SYNTHASE"/>
    <property type="match status" value="1"/>
</dbReference>
<dbReference type="InterPro" id="IPR006224">
    <property type="entry name" value="PsdUridine_synth_RluA-like_CS"/>
</dbReference>
<dbReference type="NCBIfam" id="TIGR00005">
    <property type="entry name" value="rluA_subfam"/>
    <property type="match status" value="1"/>
</dbReference>
<evidence type="ECO:0000256" key="1">
    <source>
        <dbReference type="ARBA" id="ARBA00010876"/>
    </source>
</evidence>
<dbReference type="PANTHER" id="PTHR21600:SF87">
    <property type="entry name" value="RNA PSEUDOURIDYLATE SYNTHASE DOMAIN-CONTAINING PROTEIN 1"/>
    <property type="match status" value="1"/>
</dbReference>
<accession>A0A2H0BW85</accession>
<protein>
    <recommendedName>
        <fullName evidence="3">Pseudouridine synthase</fullName>
        <ecNumber evidence="3">5.4.99.-</ecNumber>
    </recommendedName>
</protein>
<keyword evidence="3" id="KW-0413">Isomerase</keyword>
<evidence type="ECO:0000256" key="2">
    <source>
        <dbReference type="PIRSR" id="PIRSR606225-1"/>
    </source>
</evidence>
<reference evidence="5 6" key="1">
    <citation type="submission" date="2017-09" db="EMBL/GenBank/DDBJ databases">
        <title>Depth-based differentiation of microbial function through sediment-hosted aquifers and enrichment of novel symbionts in the deep terrestrial subsurface.</title>
        <authorList>
            <person name="Probst A.J."/>
            <person name="Ladd B."/>
            <person name="Jarett J.K."/>
            <person name="Geller-Mcgrath D.E."/>
            <person name="Sieber C.M."/>
            <person name="Emerson J.B."/>
            <person name="Anantharaman K."/>
            <person name="Thomas B.C."/>
            <person name="Malmstrom R."/>
            <person name="Stieglmeier M."/>
            <person name="Klingl A."/>
            <person name="Woyke T."/>
            <person name="Ryan C.M."/>
            <person name="Banfield J.F."/>
        </authorList>
    </citation>
    <scope>NUCLEOTIDE SEQUENCE [LARGE SCALE GENOMIC DNA]</scope>
    <source>
        <strain evidence="5">CG22_combo_CG10-13_8_21_14_all_38_20</strain>
    </source>
</reference>
<dbReference type="SUPFAM" id="SSF55120">
    <property type="entry name" value="Pseudouridine synthase"/>
    <property type="match status" value="1"/>
</dbReference>
<dbReference type="InterPro" id="IPR050188">
    <property type="entry name" value="RluA_PseudoU_synthase"/>
</dbReference>
<dbReference type="InterPro" id="IPR006225">
    <property type="entry name" value="PsdUridine_synth_RluC/D"/>
</dbReference>
<dbReference type="InterPro" id="IPR006145">
    <property type="entry name" value="PsdUridine_synth_RsuA/RluA"/>
</dbReference>
<comment type="catalytic activity">
    <reaction evidence="3">
        <text>a uridine in RNA = a pseudouridine in RNA</text>
        <dbReference type="Rhea" id="RHEA:48348"/>
        <dbReference type="Rhea" id="RHEA-COMP:12068"/>
        <dbReference type="Rhea" id="RHEA-COMP:12069"/>
        <dbReference type="ChEBI" id="CHEBI:65314"/>
        <dbReference type="ChEBI" id="CHEBI:65315"/>
    </reaction>
</comment>
<organism evidence="5 6">
    <name type="scientific">Candidatus Roizmanbacteria bacterium CG22_combo_CG10-13_8_21_14_all_38_20</name>
    <dbReference type="NCBI Taxonomy" id="1974862"/>
    <lineage>
        <taxon>Bacteria</taxon>
        <taxon>Candidatus Roizmaniibacteriota</taxon>
    </lineage>
</organism>
<dbReference type="GO" id="GO:0140098">
    <property type="term" value="F:catalytic activity, acting on RNA"/>
    <property type="evidence" value="ECO:0007669"/>
    <property type="project" value="UniProtKB-ARBA"/>
</dbReference>
<dbReference type="Gene3D" id="3.30.2350.10">
    <property type="entry name" value="Pseudouridine synthase"/>
    <property type="match status" value="1"/>
</dbReference>
<evidence type="ECO:0000313" key="6">
    <source>
        <dbReference type="Proteomes" id="UP000231246"/>
    </source>
</evidence>
<dbReference type="Pfam" id="PF00849">
    <property type="entry name" value="PseudoU_synth_2"/>
    <property type="match status" value="1"/>
</dbReference>
<evidence type="ECO:0000313" key="5">
    <source>
        <dbReference type="EMBL" id="PIP61310.1"/>
    </source>
</evidence>
<feature type="domain" description="Pseudouridine synthase RsuA/RluA-like" evidence="4">
    <location>
        <begin position="11"/>
        <end position="177"/>
    </location>
</feature>
<comment type="caution">
    <text evidence="5">The sequence shown here is derived from an EMBL/GenBank/DDBJ whole genome shotgun (WGS) entry which is preliminary data.</text>
</comment>
<dbReference type="GO" id="GO:0000455">
    <property type="term" value="P:enzyme-directed rRNA pseudouridine synthesis"/>
    <property type="evidence" value="ECO:0007669"/>
    <property type="project" value="TreeGrafter"/>
</dbReference>
<evidence type="ECO:0000259" key="4">
    <source>
        <dbReference type="Pfam" id="PF00849"/>
    </source>
</evidence>
<dbReference type="CDD" id="cd02869">
    <property type="entry name" value="PseudoU_synth_RluA_like"/>
    <property type="match status" value="1"/>
</dbReference>
<sequence>MIIEILYEDGDLMVIGKPAGVVINRAETVKSETIQDWAEKKLAISSKQLAAGNINADFYSRAGIVHRLDKETSGALIIAKYIPAFENLQSQFKARLIQKTYIALTHEKIKVREGEINVPLSRSSFNRQKFSVSADGKASVTSYKILAYYQLKDQLYTLVEAYPKTGRTHQIRVHFKHYGHPLVSDSKYTGRKRFKKDITWCQRLFLHAARIQFTQPTTNKIISVEQSLPVDLQQALATLTKI</sequence>
<dbReference type="InterPro" id="IPR020103">
    <property type="entry name" value="PsdUridine_synth_cat_dom_sf"/>
</dbReference>
<comment type="similarity">
    <text evidence="1 3">Belongs to the pseudouridine synthase RluA family.</text>
</comment>
<dbReference type="EC" id="5.4.99.-" evidence="3"/>